<feature type="region of interest" description="Disordered" evidence="4">
    <location>
        <begin position="221"/>
        <end position="240"/>
    </location>
</feature>
<dbReference type="CDD" id="cd07377">
    <property type="entry name" value="WHTH_GntR"/>
    <property type="match status" value="1"/>
</dbReference>
<dbReference type="InterPro" id="IPR036388">
    <property type="entry name" value="WH-like_DNA-bd_sf"/>
</dbReference>
<dbReference type="PROSITE" id="PS50949">
    <property type="entry name" value="HTH_GNTR"/>
    <property type="match status" value="1"/>
</dbReference>
<accession>A0ABT1MUU8</accession>
<dbReference type="Gene3D" id="1.20.120.530">
    <property type="entry name" value="GntR ligand-binding domain-like"/>
    <property type="match status" value="1"/>
</dbReference>
<feature type="domain" description="HTH gntR-type" evidence="5">
    <location>
        <begin position="9"/>
        <end position="76"/>
    </location>
</feature>
<dbReference type="InterPro" id="IPR000524">
    <property type="entry name" value="Tscrpt_reg_HTH_GntR"/>
</dbReference>
<organism evidence="6 7">
    <name type="scientific">Paracoccus albicereus</name>
    <dbReference type="NCBI Taxonomy" id="2922394"/>
    <lineage>
        <taxon>Bacteria</taxon>
        <taxon>Pseudomonadati</taxon>
        <taxon>Pseudomonadota</taxon>
        <taxon>Alphaproteobacteria</taxon>
        <taxon>Rhodobacterales</taxon>
        <taxon>Paracoccaceae</taxon>
        <taxon>Paracoccus</taxon>
    </lineage>
</organism>
<comment type="caution">
    <text evidence="6">The sequence shown here is derived from an EMBL/GenBank/DDBJ whole genome shotgun (WGS) entry which is preliminary data.</text>
</comment>
<evidence type="ECO:0000256" key="1">
    <source>
        <dbReference type="ARBA" id="ARBA00023015"/>
    </source>
</evidence>
<dbReference type="InterPro" id="IPR008920">
    <property type="entry name" value="TF_FadR/GntR_C"/>
</dbReference>
<evidence type="ECO:0000256" key="4">
    <source>
        <dbReference type="SAM" id="MobiDB-lite"/>
    </source>
</evidence>
<dbReference type="EMBL" id="JAKZEU010000008">
    <property type="protein sequence ID" value="MCQ0972097.1"/>
    <property type="molecule type" value="Genomic_DNA"/>
</dbReference>
<evidence type="ECO:0000313" key="6">
    <source>
        <dbReference type="EMBL" id="MCQ0972097.1"/>
    </source>
</evidence>
<dbReference type="SUPFAM" id="SSF46785">
    <property type="entry name" value="Winged helix' DNA-binding domain"/>
    <property type="match status" value="1"/>
</dbReference>
<dbReference type="Proteomes" id="UP001203945">
    <property type="component" value="Unassembled WGS sequence"/>
</dbReference>
<dbReference type="Pfam" id="PF07729">
    <property type="entry name" value="FCD"/>
    <property type="match status" value="1"/>
</dbReference>
<evidence type="ECO:0000259" key="5">
    <source>
        <dbReference type="PROSITE" id="PS50949"/>
    </source>
</evidence>
<keyword evidence="7" id="KW-1185">Reference proteome</keyword>
<keyword evidence="3" id="KW-0804">Transcription</keyword>
<proteinExistence type="predicted"/>
<name>A0ABT1MUU8_9RHOB</name>
<dbReference type="SMART" id="SM00345">
    <property type="entry name" value="HTH_GNTR"/>
    <property type="match status" value="1"/>
</dbReference>
<protein>
    <submittedName>
        <fullName evidence="6">GntR family transcriptional regulator</fullName>
    </submittedName>
</protein>
<evidence type="ECO:0000256" key="2">
    <source>
        <dbReference type="ARBA" id="ARBA00023125"/>
    </source>
</evidence>
<keyword evidence="1" id="KW-0805">Transcription regulation</keyword>
<dbReference type="PANTHER" id="PTHR43537:SF49">
    <property type="entry name" value="TRANSCRIPTIONAL REGULATORY PROTEIN"/>
    <property type="match status" value="1"/>
</dbReference>
<dbReference type="RefSeq" id="WP_255331093.1">
    <property type="nucleotide sequence ID" value="NZ_JAKZEU010000008.1"/>
</dbReference>
<keyword evidence="2" id="KW-0238">DNA-binding</keyword>
<dbReference type="Pfam" id="PF00392">
    <property type="entry name" value="GntR"/>
    <property type="match status" value="1"/>
</dbReference>
<dbReference type="InterPro" id="IPR011711">
    <property type="entry name" value="GntR_C"/>
</dbReference>
<dbReference type="PANTHER" id="PTHR43537">
    <property type="entry name" value="TRANSCRIPTIONAL REGULATOR, GNTR FAMILY"/>
    <property type="match status" value="1"/>
</dbReference>
<reference evidence="6 7" key="1">
    <citation type="submission" date="2022-03" db="EMBL/GenBank/DDBJ databases">
        <authorList>
            <person name="He Y."/>
        </authorList>
    </citation>
    <scope>NUCLEOTIDE SEQUENCE [LARGE SCALE GENOMIC DNA]</scope>
    <source>
        <strain evidence="6 7">TK19116</strain>
    </source>
</reference>
<gene>
    <name evidence="6" type="ORF">MLD63_16890</name>
</gene>
<dbReference type="SMART" id="SM00895">
    <property type="entry name" value="FCD"/>
    <property type="match status" value="1"/>
</dbReference>
<dbReference type="SUPFAM" id="SSF48008">
    <property type="entry name" value="GntR ligand-binding domain-like"/>
    <property type="match status" value="1"/>
</dbReference>
<evidence type="ECO:0000313" key="7">
    <source>
        <dbReference type="Proteomes" id="UP001203945"/>
    </source>
</evidence>
<dbReference type="Gene3D" id="1.10.10.10">
    <property type="entry name" value="Winged helix-like DNA-binding domain superfamily/Winged helix DNA-binding domain"/>
    <property type="match status" value="1"/>
</dbReference>
<evidence type="ECO:0000256" key="3">
    <source>
        <dbReference type="ARBA" id="ARBA00023163"/>
    </source>
</evidence>
<dbReference type="InterPro" id="IPR036390">
    <property type="entry name" value="WH_DNA-bd_sf"/>
</dbReference>
<sequence>MDTTNTKSETLADQAYDALAKSIVSGELAPGARILEVELAERFGMSRGPLREAMRRLEERRLVERVSQRGVRVVRLTGPKLHGIYKVREALEGMAARLSAQNMADDEIAELREMLEAHERYVRQSDDYSQNQQDWDFHDRIARGSKNEMLVSLLSDDLYQLLKIFRNQHKSKRGRARRAVEEHWRILAAIEDRDPEMAELMMRRHISAALAVFEPSWAEDAAQRDQADTADWPDLKPEGD</sequence>